<dbReference type="PIRSF" id="PIRSF036893">
    <property type="entry name" value="Lipocalin_ApoD"/>
    <property type="match status" value="1"/>
</dbReference>
<dbReference type="InterPro" id="IPR012674">
    <property type="entry name" value="Calycin"/>
</dbReference>
<feature type="domain" description="Lipocalin/cytosolic fatty-acid binding" evidence="5">
    <location>
        <begin position="36"/>
        <end position="178"/>
    </location>
</feature>
<feature type="signal peptide" evidence="4">
    <location>
        <begin position="1"/>
        <end position="19"/>
    </location>
</feature>
<protein>
    <submittedName>
        <fullName evidence="7">Apolipoprotein D-like</fullName>
    </submittedName>
</protein>
<comment type="similarity">
    <text evidence="1 4">Belongs to the calycin superfamily. Lipocalin family.</text>
</comment>
<keyword evidence="6" id="KW-1185">Reference proteome</keyword>
<evidence type="ECO:0000313" key="7">
    <source>
        <dbReference type="RefSeq" id="XP_005098523.1"/>
    </source>
</evidence>
<organism evidence="6 7">
    <name type="scientific">Aplysia californica</name>
    <name type="common">California sea hare</name>
    <dbReference type="NCBI Taxonomy" id="6500"/>
    <lineage>
        <taxon>Eukaryota</taxon>
        <taxon>Metazoa</taxon>
        <taxon>Spiralia</taxon>
        <taxon>Lophotrochozoa</taxon>
        <taxon>Mollusca</taxon>
        <taxon>Gastropoda</taxon>
        <taxon>Heterobranchia</taxon>
        <taxon>Euthyneura</taxon>
        <taxon>Tectipleura</taxon>
        <taxon>Aplysiida</taxon>
        <taxon>Aplysioidea</taxon>
        <taxon>Aplysiidae</taxon>
        <taxon>Aplysia</taxon>
    </lineage>
</organism>
<sequence length="199" mass="22190">MKSLLTSIVCLAVVSLSRSASIHLGKCPDVPPQSTLDAAKYLGVWYEMERFPTVFERGNCISANYSLKSNGRIAVDNRYILNGKEHTILGEAYPEDENSTEAILSVQFPFSPKAEYKIVETDYSSYSLVFSCASIADIFNTQFAWILSRTRTLDKAVVSRLENTLAQYHIDVSSFIPTNHTGCAMDQPDIDPVMGRLNF</sequence>
<proteinExistence type="inferred from homology"/>
<dbReference type="RefSeq" id="XP_005098523.1">
    <property type="nucleotide sequence ID" value="XM_005098466.2"/>
</dbReference>
<evidence type="ECO:0000256" key="2">
    <source>
        <dbReference type="ARBA" id="ARBA00023121"/>
    </source>
</evidence>
<dbReference type="PRINTS" id="PR01273">
    <property type="entry name" value="INVTBRTCOLOR"/>
</dbReference>
<gene>
    <name evidence="7" type="primary">LOC101847585</name>
</gene>
<evidence type="ECO:0000313" key="6">
    <source>
        <dbReference type="Proteomes" id="UP000694888"/>
    </source>
</evidence>
<evidence type="ECO:0000259" key="5">
    <source>
        <dbReference type="Pfam" id="PF08212"/>
    </source>
</evidence>
<reference evidence="7" key="1">
    <citation type="submission" date="2025-08" db="UniProtKB">
        <authorList>
            <consortium name="RefSeq"/>
        </authorList>
    </citation>
    <scope>IDENTIFICATION</scope>
</reference>
<feature type="chain" id="PRO_5045016383" evidence="4">
    <location>
        <begin position="20"/>
        <end position="199"/>
    </location>
</feature>
<accession>A0ABM0JPJ0</accession>
<dbReference type="Gene3D" id="2.40.128.20">
    <property type="match status" value="1"/>
</dbReference>
<evidence type="ECO:0000256" key="1">
    <source>
        <dbReference type="ARBA" id="ARBA00006889"/>
    </source>
</evidence>
<dbReference type="InterPro" id="IPR000566">
    <property type="entry name" value="Lipocln_cytosolic_FA-bd_dom"/>
</dbReference>
<dbReference type="SUPFAM" id="SSF50814">
    <property type="entry name" value="Lipocalins"/>
    <property type="match status" value="1"/>
</dbReference>
<dbReference type="InterPro" id="IPR022271">
    <property type="entry name" value="Lipocalin_ApoD"/>
</dbReference>
<dbReference type="GeneID" id="101847585"/>
<dbReference type="Proteomes" id="UP000694888">
    <property type="component" value="Unplaced"/>
</dbReference>
<evidence type="ECO:0000256" key="4">
    <source>
        <dbReference type="PIRNR" id="PIRNR036893"/>
    </source>
</evidence>
<dbReference type="Pfam" id="PF08212">
    <property type="entry name" value="Lipocalin_2"/>
    <property type="match status" value="1"/>
</dbReference>
<dbReference type="PANTHER" id="PTHR10612">
    <property type="entry name" value="APOLIPOPROTEIN D"/>
    <property type="match status" value="1"/>
</dbReference>
<keyword evidence="3" id="KW-1015">Disulfide bond</keyword>
<keyword evidence="2" id="KW-0446">Lipid-binding</keyword>
<name>A0ABM0JPJ0_APLCA</name>
<dbReference type="CDD" id="cd19437">
    <property type="entry name" value="lipocalin_apoD-like"/>
    <property type="match status" value="1"/>
</dbReference>
<dbReference type="InterPro" id="IPR003057">
    <property type="entry name" value="Invtbrt_color"/>
</dbReference>
<dbReference type="PANTHER" id="PTHR10612:SF34">
    <property type="entry name" value="APOLIPOPROTEIN D"/>
    <property type="match status" value="1"/>
</dbReference>
<keyword evidence="4" id="KW-0732">Signal</keyword>
<evidence type="ECO:0000256" key="3">
    <source>
        <dbReference type="ARBA" id="ARBA00023157"/>
    </source>
</evidence>